<sequence>MIDSLKIDRSFIARVDELPHKGKIVAGVLALADSLGLQVTAEGIERDEELDFLTERKLRAGAGLPAWAAAAGRGDRSAPGRGGGAGGEGRAASRDGLKVEAGRPGDGPARETRCGAARGRRCQGEEGWRRVRRRGVARVA</sequence>
<name>A0A017HJ81_9RHOB</name>
<dbReference type="PANTHER" id="PTHR44757">
    <property type="entry name" value="DIGUANYLATE CYCLASE DGCP"/>
    <property type="match status" value="1"/>
</dbReference>
<proteinExistence type="predicted"/>
<dbReference type="Gene3D" id="3.20.20.450">
    <property type="entry name" value="EAL domain"/>
    <property type="match status" value="1"/>
</dbReference>
<feature type="compositionally biased region" description="Basic and acidic residues" evidence="1">
    <location>
        <begin position="91"/>
        <end position="113"/>
    </location>
</feature>
<evidence type="ECO:0000259" key="2">
    <source>
        <dbReference type="PROSITE" id="PS50883"/>
    </source>
</evidence>
<dbReference type="Pfam" id="PF00563">
    <property type="entry name" value="EAL"/>
    <property type="match status" value="1"/>
</dbReference>
<protein>
    <recommendedName>
        <fullName evidence="2">EAL domain-containing protein</fullName>
    </recommendedName>
</protein>
<dbReference type="PANTHER" id="PTHR44757:SF2">
    <property type="entry name" value="BIOFILM ARCHITECTURE MAINTENANCE PROTEIN MBAA"/>
    <property type="match status" value="1"/>
</dbReference>
<dbReference type="RefSeq" id="WP_037282057.1">
    <property type="nucleotide sequence ID" value="NZ_KK088600.1"/>
</dbReference>
<evidence type="ECO:0000256" key="1">
    <source>
        <dbReference type="SAM" id="MobiDB-lite"/>
    </source>
</evidence>
<comment type="caution">
    <text evidence="3">The sequence shown here is derived from an EMBL/GenBank/DDBJ whole genome shotgun (WGS) entry which is preliminary data.</text>
</comment>
<gene>
    <name evidence="3" type="ORF">Rumeso_04584</name>
</gene>
<dbReference type="EMBL" id="AOSK01000128">
    <property type="protein sequence ID" value="EYD73849.1"/>
    <property type="molecule type" value="Genomic_DNA"/>
</dbReference>
<feature type="compositionally biased region" description="Gly residues" evidence="1">
    <location>
        <begin position="80"/>
        <end position="89"/>
    </location>
</feature>
<dbReference type="HOGENOM" id="CLU_1833726_0_0_5"/>
<organism evidence="3 4">
    <name type="scientific">Rubellimicrobium mesophilum DSM 19309</name>
    <dbReference type="NCBI Taxonomy" id="442562"/>
    <lineage>
        <taxon>Bacteria</taxon>
        <taxon>Pseudomonadati</taxon>
        <taxon>Pseudomonadota</taxon>
        <taxon>Alphaproteobacteria</taxon>
        <taxon>Rhodobacterales</taxon>
        <taxon>Roseobacteraceae</taxon>
        <taxon>Rubellimicrobium</taxon>
    </lineage>
</organism>
<dbReference type="InterPro" id="IPR052155">
    <property type="entry name" value="Biofilm_reg_signaling"/>
</dbReference>
<feature type="region of interest" description="Disordered" evidence="1">
    <location>
        <begin position="69"/>
        <end position="127"/>
    </location>
</feature>
<dbReference type="OrthoDB" id="9814202at2"/>
<dbReference type="Proteomes" id="UP000019666">
    <property type="component" value="Unassembled WGS sequence"/>
</dbReference>
<keyword evidence="4" id="KW-1185">Reference proteome</keyword>
<evidence type="ECO:0000313" key="3">
    <source>
        <dbReference type="EMBL" id="EYD73849.1"/>
    </source>
</evidence>
<dbReference type="PROSITE" id="PS50883">
    <property type="entry name" value="EAL"/>
    <property type="match status" value="1"/>
</dbReference>
<dbReference type="InterPro" id="IPR035919">
    <property type="entry name" value="EAL_sf"/>
</dbReference>
<evidence type="ECO:0000313" key="4">
    <source>
        <dbReference type="Proteomes" id="UP000019666"/>
    </source>
</evidence>
<dbReference type="STRING" id="442562.Rumeso_04584"/>
<feature type="domain" description="EAL" evidence="2">
    <location>
        <begin position="1"/>
        <end position="83"/>
    </location>
</feature>
<accession>A0A017HJ81</accession>
<dbReference type="SUPFAM" id="SSF141868">
    <property type="entry name" value="EAL domain-like"/>
    <property type="match status" value="1"/>
</dbReference>
<reference evidence="3 4" key="1">
    <citation type="submission" date="2013-02" db="EMBL/GenBank/DDBJ databases">
        <authorList>
            <person name="Fiebig A."/>
            <person name="Goeker M."/>
            <person name="Klenk H.-P.P."/>
        </authorList>
    </citation>
    <scope>NUCLEOTIDE SEQUENCE [LARGE SCALE GENOMIC DNA]</scope>
    <source>
        <strain evidence="3 4">DSM 19309</strain>
    </source>
</reference>
<dbReference type="InterPro" id="IPR001633">
    <property type="entry name" value="EAL_dom"/>
</dbReference>
<dbReference type="AlphaFoldDB" id="A0A017HJ81"/>